<evidence type="ECO:0000313" key="4">
    <source>
        <dbReference type="EMBL" id="MBO8431847.1"/>
    </source>
</evidence>
<dbReference type="Proteomes" id="UP000823612">
    <property type="component" value="Unassembled WGS sequence"/>
</dbReference>
<feature type="signal peptide" evidence="2">
    <location>
        <begin position="1"/>
        <end position="25"/>
    </location>
</feature>
<dbReference type="InterPro" id="IPR011250">
    <property type="entry name" value="OMP/PagP_B-barrel"/>
</dbReference>
<evidence type="ECO:0000256" key="2">
    <source>
        <dbReference type="SAM" id="SignalP"/>
    </source>
</evidence>
<dbReference type="AlphaFoldDB" id="A0A9D9DR95"/>
<feature type="chain" id="PRO_5039459611" description="Outer membrane protein beta-barrel domain-containing protein" evidence="2">
    <location>
        <begin position="26"/>
        <end position="196"/>
    </location>
</feature>
<dbReference type="EMBL" id="JADIMZ010000013">
    <property type="protein sequence ID" value="MBO8431847.1"/>
    <property type="molecule type" value="Genomic_DNA"/>
</dbReference>
<accession>A0A9D9DR95</accession>
<comment type="caution">
    <text evidence="4">The sequence shown here is derived from an EMBL/GenBank/DDBJ whole genome shotgun (WGS) entry which is preliminary data.</text>
</comment>
<organism evidence="4 5">
    <name type="scientific">Candidatus Pullibacteroides excrementavium</name>
    <dbReference type="NCBI Taxonomy" id="2840905"/>
    <lineage>
        <taxon>Bacteria</taxon>
        <taxon>Pseudomonadati</taxon>
        <taxon>Bacteroidota</taxon>
        <taxon>Bacteroidia</taxon>
        <taxon>Bacteroidales</taxon>
        <taxon>Candidatus Pullibacteroides</taxon>
    </lineage>
</organism>
<dbReference type="SUPFAM" id="SSF56925">
    <property type="entry name" value="OMPA-like"/>
    <property type="match status" value="1"/>
</dbReference>
<reference evidence="4" key="2">
    <citation type="journal article" date="2021" name="PeerJ">
        <title>Extensive microbial diversity within the chicken gut microbiome revealed by metagenomics and culture.</title>
        <authorList>
            <person name="Gilroy R."/>
            <person name="Ravi A."/>
            <person name="Getino M."/>
            <person name="Pursley I."/>
            <person name="Horton D.L."/>
            <person name="Alikhan N.F."/>
            <person name="Baker D."/>
            <person name="Gharbi K."/>
            <person name="Hall N."/>
            <person name="Watson M."/>
            <person name="Adriaenssens E.M."/>
            <person name="Foster-Nyarko E."/>
            <person name="Jarju S."/>
            <person name="Secka A."/>
            <person name="Antonio M."/>
            <person name="Oren A."/>
            <person name="Chaudhuri R.R."/>
            <person name="La Ragione R."/>
            <person name="Hildebrand F."/>
            <person name="Pallen M.J."/>
        </authorList>
    </citation>
    <scope>NUCLEOTIDE SEQUENCE</scope>
    <source>
        <strain evidence="4">2889</strain>
    </source>
</reference>
<evidence type="ECO:0000313" key="5">
    <source>
        <dbReference type="Proteomes" id="UP000823612"/>
    </source>
</evidence>
<proteinExistence type="predicted"/>
<keyword evidence="1 2" id="KW-0732">Signal</keyword>
<evidence type="ECO:0000259" key="3">
    <source>
        <dbReference type="Pfam" id="PF13505"/>
    </source>
</evidence>
<dbReference type="InterPro" id="IPR027385">
    <property type="entry name" value="Beta-barrel_OMP"/>
</dbReference>
<feature type="domain" description="Outer membrane protein beta-barrel" evidence="3">
    <location>
        <begin position="21"/>
        <end position="180"/>
    </location>
</feature>
<sequence length="196" mass="20863">MKKVIIALVTAIAVGCMAMVQPAKAGGVYDGVAPGSSILGVKLGLSHIVGANVTYDYALARVWKGTFTIGGRVGYMWRGNTDRYTYGGVTEKYSWSENFLDFQVRTTYRLNVVVPQWEVYAGVALGGGVDIASSTAKVSGEGSSSHAHGSGSRGYFSGAFILGTSYNFTDAIGANLEFDLGAWEQAWVNLGVNFKF</sequence>
<dbReference type="PROSITE" id="PS51257">
    <property type="entry name" value="PROKAR_LIPOPROTEIN"/>
    <property type="match status" value="1"/>
</dbReference>
<dbReference type="Pfam" id="PF13505">
    <property type="entry name" value="OMP_b-brl"/>
    <property type="match status" value="1"/>
</dbReference>
<reference evidence="4" key="1">
    <citation type="submission" date="2020-10" db="EMBL/GenBank/DDBJ databases">
        <authorList>
            <person name="Gilroy R."/>
        </authorList>
    </citation>
    <scope>NUCLEOTIDE SEQUENCE</scope>
    <source>
        <strain evidence="4">2889</strain>
    </source>
</reference>
<evidence type="ECO:0000256" key="1">
    <source>
        <dbReference type="ARBA" id="ARBA00022729"/>
    </source>
</evidence>
<gene>
    <name evidence="4" type="ORF">IAB08_00930</name>
</gene>
<name>A0A9D9DR95_9BACT</name>
<protein>
    <recommendedName>
        <fullName evidence="3">Outer membrane protein beta-barrel domain-containing protein</fullName>
    </recommendedName>
</protein>